<feature type="domain" description="EF-hand" evidence="3">
    <location>
        <begin position="70"/>
        <end position="105"/>
    </location>
</feature>
<dbReference type="AlphaFoldDB" id="A0A9P0CZG9"/>
<dbReference type="GO" id="GO:0016460">
    <property type="term" value="C:myosin II complex"/>
    <property type="evidence" value="ECO:0007669"/>
    <property type="project" value="TreeGrafter"/>
</dbReference>
<evidence type="ECO:0000256" key="1">
    <source>
        <dbReference type="ARBA" id="ARBA00022737"/>
    </source>
</evidence>
<keyword evidence="5" id="KW-1185">Reference proteome</keyword>
<dbReference type="FunFam" id="1.10.238.10:FF:000527">
    <property type="entry name" value="Calmodulin-3"/>
    <property type="match status" value="1"/>
</dbReference>
<dbReference type="Proteomes" id="UP001153636">
    <property type="component" value="Chromosome 6"/>
</dbReference>
<evidence type="ECO:0000256" key="2">
    <source>
        <dbReference type="ARBA" id="ARBA00022837"/>
    </source>
</evidence>
<dbReference type="SMART" id="SM00054">
    <property type="entry name" value="EFh"/>
    <property type="match status" value="4"/>
</dbReference>
<dbReference type="Pfam" id="PF13499">
    <property type="entry name" value="EF-hand_7"/>
    <property type="match status" value="2"/>
</dbReference>
<keyword evidence="1" id="KW-0677">Repeat</keyword>
<dbReference type="Gene3D" id="1.10.238.10">
    <property type="entry name" value="EF-hand"/>
    <property type="match status" value="2"/>
</dbReference>
<dbReference type="InterPro" id="IPR050230">
    <property type="entry name" value="CALM/Myosin/TropC-like"/>
</dbReference>
<accession>A0A9P0CZG9</accession>
<feature type="domain" description="EF-hand" evidence="3">
    <location>
        <begin position="107"/>
        <end position="142"/>
    </location>
</feature>
<dbReference type="CDD" id="cd00051">
    <property type="entry name" value="EFh"/>
    <property type="match status" value="1"/>
</dbReference>
<gene>
    <name evidence="4" type="ORF">PSYICH_LOCUS12249</name>
</gene>
<proteinExistence type="predicted"/>
<dbReference type="GO" id="GO:0072686">
    <property type="term" value="C:mitotic spindle"/>
    <property type="evidence" value="ECO:0007669"/>
    <property type="project" value="UniProtKB-ARBA"/>
</dbReference>
<feature type="domain" description="EF-hand" evidence="3">
    <location>
        <begin position="34"/>
        <end position="69"/>
    </location>
</feature>
<dbReference type="EMBL" id="OV651818">
    <property type="protein sequence ID" value="CAH1112123.1"/>
    <property type="molecule type" value="Genomic_DNA"/>
</dbReference>
<dbReference type="PROSITE" id="PS00018">
    <property type="entry name" value="EF_HAND_1"/>
    <property type="match status" value="3"/>
</dbReference>
<dbReference type="InterPro" id="IPR018247">
    <property type="entry name" value="EF_Hand_1_Ca_BS"/>
</dbReference>
<evidence type="ECO:0000259" key="3">
    <source>
        <dbReference type="PROSITE" id="PS50222"/>
    </source>
</evidence>
<dbReference type="PANTHER" id="PTHR23048">
    <property type="entry name" value="MYOSIN LIGHT CHAIN 1, 3"/>
    <property type="match status" value="1"/>
</dbReference>
<sequence>MIYFVYILPNFHEDDAMGGRNSKKKIIKLQFDRSELAEYKEAFDMFDENGDGKITMLEIISIMKLLNQPVKESEVLLMMDEVDLDASGTIDFGEFLLMMNTFQQHKKNEQEIREMFNALDIRHTGQVTHEDLKIAMANIGEEFTDEEIAEMMGEADKNCDGIIDFMEFHQLCMELNL</sequence>
<feature type="domain" description="EF-hand" evidence="3">
    <location>
        <begin position="143"/>
        <end position="177"/>
    </location>
</feature>
<dbReference type="GO" id="GO:0005509">
    <property type="term" value="F:calcium ion binding"/>
    <property type="evidence" value="ECO:0007669"/>
    <property type="project" value="InterPro"/>
</dbReference>
<dbReference type="PROSITE" id="PS50222">
    <property type="entry name" value="EF_HAND_2"/>
    <property type="match status" value="4"/>
</dbReference>
<organism evidence="4 5">
    <name type="scientific">Psylliodes chrysocephalus</name>
    <dbReference type="NCBI Taxonomy" id="3402493"/>
    <lineage>
        <taxon>Eukaryota</taxon>
        <taxon>Metazoa</taxon>
        <taxon>Ecdysozoa</taxon>
        <taxon>Arthropoda</taxon>
        <taxon>Hexapoda</taxon>
        <taxon>Insecta</taxon>
        <taxon>Pterygota</taxon>
        <taxon>Neoptera</taxon>
        <taxon>Endopterygota</taxon>
        <taxon>Coleoptera</taxon>
        <taxon>Polyphaga</taxon>
        <taxon>Cucujiformia</taxon>
        <taxon>Chrysomeloidea</taxon>
        <taxon>Chrysomelidae</taxon>
        <taxon>Galerucinae</taxon>
        <taxon>Alticini</taxon>
        <taxon>Psylliodes</taxon>
    </lineage>
</organism>
<reference evidence="4" key="1">
    <citation type="submission" date="2022-01" db="EMBL/GenBank/DDBJ databases">
        <authorList>
            <person name="King R."/>
        </authorList>
    </citation>
    <scope>NUCLEOTIDE SEQUENCE</scope>
</reference>
<evidence type="ECO:0000313" key="5">
    <source>
        <dbReference type="Proteomes" id="UP001153636"/>
    </source>
</evidence>
<dbReference type="OrthoDB" id="428774at2759"/>
<dbReference type="PANTHER" id="PTHR23048:SF0">
    <property type="entry name" value="CALMODULIN LIKE 3"/>
    <property type="match status" value="1"/>
</dbReference>
<evidence type="ECO:0000313" key="4">
    <source>
        <dbReference type="EMBL" id="CAH1112123.1"/>
    </source>
</evidence>
<dbReference type="SUPFAM" id="SSF47473">
    <property type="entry name" value="EF-hand"/>
    <property type="match status" value="1"/>
</dbReference>
<protein>
    <recommendedName>
        <fullName evidence="3">EF-hand domain-containing protein</fullName>
    </recommendedName>
</protein>
<dbReference type="InterPro" id="IPR002048">
    <property type="entry name" value="EF_hand_dom"/>
</dbReference>
<dbReference type="InterPro" id="IPR011992">
    <property type="entry name" value="EF-hand-dom_pair"/>
</dbReference>
<name>A0A9P0CZG9_9CUCU</name>
<keyword evidence="2" id="KW-0106">Calcium</keyword>